<organism evidence="1 2">
    <name type="scientific">Psychroserpens luteus</name>
    <dbReference type="NCBI Taxonomy" id="1434066"/>
    <lineage>
        <taxon>Bacteria</taxon>
        <taxon>Pseudomonadati</taxon>
        <taxon>Bacteroidota</taxon>
        <taxon>Flavobacteriia</taxon>
        <taxon>Flavobacteriales</taxon>
        <taxon>Flavobacteriaceae</taxon>
        <taxon>Psychroserpens</taxon>
    </lineage>
</organism>
<gene>
    <name evidence="1" type="ORF">ACFS29_17340</name>
</gene>
<evidence type="ECO:0000313" key="1">
    <source>
        <dbReference type="EMBL" id="MFD2917422.1"/>
    </source>
</evidence>
<proteinExistence type="predicted"/>
<reference evidence="2" key="1">
    <citation type="journal article" date="2019" name="Int. J. Syst. Evol. Microbiol.">
        <title>The Global Catalogue of Microorganisms (GCM) 10K type strain sequencing project: providing services to taxonomists for standard genome sequencing and annotation.</title>
        <authorList>
            <consortium name="The Broad Institute Genomics Platform"/>
            <consortium name="The Broad Institute Genome Sequencing Center for Infectious Disease"/>
            <person name="Wu L."/>
            <person name="Ma J."/>
        </authorList>
    </citation>
    <scope>NUCLEOTIDE SEQUENCE [LARGE SCALE GENOMIC DNA]</scope>
    <source>
        <strain evidence="2">KCTC 32514</strain>
    </source>
</reference>
<dbReference type="Proteomes" id="UP001597548">
    <property type="component" value="Unassembled WGS sequence"/>
</dbReference>
<comment type="caution">
    <text evidence="1">The sequence shown here is derived from an EMBL/GenBank/DDBJ whole genome shotgun (WGS) entry which is preliminary data.</text>
</comment>
<accession>A0ABW5ZWW0</accession>
<evidence type="ECO:0000313" key="2">
    <source>
        <dbReference type="Proteomes" id="UP001597548"/>
    </source>
</evidence>
<dbReference type="EMBL" id="JBHUOS010000014">
    <property type="protein sequence ID" value="MFD2917422.1"/>
    <property type="molecule type" value="Genomic_DNA"/>
</dbReference>
<sequence length="162" mass="18548">MNKILILLHIFISSAIYSQDNNYVKLPGIKVNSPTIIVENNIIANKSFLDINEKEIKNISVLVDKPNKQEHKFYNLTENGIVFVSLNIETDYRTQSELNRFFGFKKNNEIYVNGYLLESSNYKIASNSISKIDVVIKDVTNKTKVLNVWTISEKEGLNGCKK</sequence>
<dbReference type="RefSeq" id="WP_194508894.1">
    <property type="nucleotide sequence ID" value="NZ_JADILU010000006.1"/>
</dbReference>
<keyword evidence="2" id="KW-1185">Reference proteome</keyword>
<name>A0ABW5ZWW0_9FLAO</name>
<protein>
    <submittedName>
        <fullName evidence="1">Uncharacterized protein</fullName>
    </submittedName>
</protein>